<protein>
    <recommendedName>
        <fullName evidence="2">Gcp-like domain-containing protein</fullName>
    </recommendedName>
</protein>
<dbReference type="Gene3D" id="3.30.420.40">
    <property type="match status" value="2"/>
</dbReference>
<organism evidence="3 4">
    <name type="scientific">Aplosporella prunicola CBS 121167</name>
    <dbReference type="NCBI Taxonomy" id="1176127"/>
    <lineage>
        <taxon>Eukaryota</taxon>
        <taxon>Fungi</taxon>
        <taxon>Dikarya</taxon>
        <taxon>Ascomycota</taxon>
        <taxon>Pezizomycotina</taxon>
        <taxon>Dothideomycetes</taxon>
        <taxon>Dothideomycetes incertae sedis</taxon>
        <taxon>Botryosphaeriales</taxon>
        <taxon>Aplosporellaceae</taxon>
        <taxon>Aplosporella</taxon>
    </lineage>
</organism>
<dbReference type="OrthoDB" id="10259622at2759"/>
<evidence type="ECO:0000259" key="2">
    <source>
        <dbReference type="Pfam" id="PF00814"/>
    </source>
</evidence>
<sequence>MLRHSTLRLARPLRRNLFRPITAWIPRRELLTLAIETSCDDTSAAVLETKDNDRKPDEPAAVLHFHKKVTADNTKFLGVHPVTALESHQENLAILVQEAIKKLPAANDTASSSTSQNDASAPPIRVPVGNGVVEYKQRPDFVSVTRGPGMRSNLFTGLDTAKGLAVAWQVPFVGVNHMHAHALTPRLASALAQPSTTPTPSSATSASPSTPPTPQHDPAPAFPFLSVLVSGGHTLLIHSSDLTSHKVLGSTIDTAIGESLDKIARAVVPASQVAAWGDTMYGALLEEFAFPSGAADFEAYYTPPTTRKGELKRRISPTYGWALRPPLSHSPTARSLDMSFSGLATMLERLVEFGWDVLRKTVGKETRAPEEVGVHERRELAREAMRIAFEHLAGRVVLALEGMEPEKRNKIRTVVVSGGVASNKFLRFV</sequence>
<dbReference type="AlphaFoldDB" id="A0A6A6BCT7"/>
<feature type="compositionally biased region" description="Low complexity" evidence="1">
    <location>
        <begin position="191"/>
        <end position="208"/>
    </location>
</feature>
<feature type="domain" description="Gcp-like" evidence="2">
    <location>
        <begin position="140"/>
        <end position="197"/>
    </location>
</feature>
<dbReference type="SUPFAM" id="SSF53067">
    <property type="entry name" value="Actin-like ATPase domain"/>
    <property type="match status" value="2"/>
</dbReference>
<dbReference type="GeneID" id="54297927"/>
<dbReference type="InterPro" id="IPR017860">
    <property type="entry name" value="Peptidase_M22_CS"/>
</dbReference>
<dbReference type="InterPro" id="IPR000905">
    <property type="entry name" value="Gcp-like_dom"/>
</dbReference>
<evidence type="ECO:0000313" key="3">
    <source>
        <dbReference type="EMBL" id="KAF2142012.1"/>
    </source>
</evidence>
<dbReference type="GO" id="GO:0072670">
    <property type="term" value="P:mitochondrial tRNA threonylcarbamoyladenosine modification"/>
    <property type="evidence" value="ECO:0007669"/>
    <property type="project" value="TreeGrafter"/>
</dbReference>
<dbReference type="PROSITE" id="PS01016">
    <property type="entry name" value="GLYCOPROTEASE"/>
    <property type="match status" value="1"/>
</dbReference>
<evidence type="ECO:0000256" key="1">
    <source>
        <dbReference type="SAM" id="MobiDB-lite"/>
    </source>
</evidence>
<dbReference type="PANTHER" id="PTHR11735">
    <property type="entry name" value="TRNA N6-ADENOSINE THREONYLCARBAMOYLTRANSFERASE"/>
    <property type="match status" value="1"/>
</dbReference>
<reference evidence="3" key="1">
    <citation type="journal article" date="2020" name="Stud. Mycol.">
        <title>101 Dothideomycetes genomes: a test case for predicting lifestyles and emergence of pathogens.</title>
        <authorList>
            <person name="Haridas S."/>
            <person name="Albert R."/>
            <person name="Binder M."/>
            <person name="Bloem J."/>
            <person name="Labutti K."/>
            <person name="Salamov A."/>
            <person name="Andreopoulos B."/>
            <person name="Baker S."/>
            <person name="Barry K."/>
            <person name="Bills G."/>
            <person name="Bluhm B."/>
            <person name="Cannon C."/>
            <person name="Castanera R."/>
            <person name="Culley D."/>
            <person name="Daum C."/>
            <person name="Ezra D."/>
            <person name="Gonzalez J."/>
            <person name="Henrissat B."/>
            <person name="Kuo A."/>
            <person name="Liang C."/>
            <person name="Lipzen A."/>
            <person name="Lutzoni F."/>
            <person name="Magnuson J."/>
            <person name="Mondo S."/>
            <person name="Nolan M."/>
            <person name="Ohm R."/>
            <person name="Pangilinan J."/>
            <person name="Park H.-J."/>
            <person name="Ramirez L."/>
            <person name="Alfaro M."/>
            <person name="Sun H."/>
            <person name="Tritt A."/>
            <person name="Yoshinaga Y."/>
            <person name="Zwiers L.-H."/>
            <person name="Turgeon B."/>
            <person name="Goodwin S."/>
            <person name="Spatafora J."/>
            <person name="Crous P."/>
            <person name="Grigoriev I."/>
        </authorList>
    </citation>
    <scope>NUCLEOTIDE SEQUENCE</scope>
    <source>
        <strain evidence="3">CBS 121167</strain>
    </source>
</reference>
<proteinExistence type="predicted"/>
<dbReference type="Pfam" id="PF00814">
    <property type="entry name" value="TsaD"/>
    <property type="match status" value="2"/>
</dbReference>
<dbReference type="Proteomes" id="UP000799438">
    <property type="component" value="Unassembled WGS sequence"/>
</dbReference>
<gene>
    <name evidence="3" type="ORF">K452DRAFT_287209</name>
</gene>
<dbReference type="GO" id="GO:0005739">
    <property type="term" value="C:mitochondrion"/>
    <property type="evidence" value="ECO:0007669"/>
    <property type="project" value="TreeGrafter"/>
</dbReference>
<feature type="domain" description="Gcp-like" evidence="2">
    <location>
        <begin position="219"/>
        <end position="427"/>
    </location>
</feature>
<evidence type="ECO:0000313" key="4">
    <source>
        <dbReference type="Proteomes" id="UP000799438"/>
    </source>
</evidence>
<name>A0A6A6BCT7_9PEZI</name>
<feature type="compositionally biased region" description="Pro residues" evidence="1">
    <location>
        <begin position="209"/>
        <end position="218"/>
    </location>
</feature>
<feature type="region of interest" description="Disordered" evidence="1">
    <location>
        <begin position="191"/>
        <end position="218"/>
    </location>
</feature>
<dbReference type="PANTHER" id="PTHR11735:SF6">
    <property type="entry name" value="TRNA N6-ADENOSINE THREONYLCARBAMOYLTRANSFERASE, MITOCHONDRIAL"/>
    <property type="match status" value="1"/>
</dbReference>
<dbReference type="InterPro" id="IPR043129">
    <property type="entry name" value="ATPase_NBD"/>
</dbReference>
<dbReference type="RefSeq" id="XP_033397724.1">
    <property type="nucleotide sequence ID" value="XM_033540431.1"/>
</dbReference>
<keyword evidence="4" id="KW-1185">Reference proteome</keyword>
<dbReference type="EMBL" id="ML995485">
    <property type="protein sequence ID" value="KAF2142012.1"/>
    <property type="molecule type" value="Genomic_DNA"/>
</dbReference>
<accession>A0A6A6BCT7</accession>